<organism evidence="2 3">
    <name type="scientific">Capnocytophaga canimorsus</name>
    <dbReference type="NCBI Taxonomy" id="28188"/>
    <lineage>
        <taxon>Bacteria</taxon>
        <taxon>Pseudomonadati</taxon>
        <taxon>Bacteroidota</taxon>
        <taxon>Flavobacteriia</taxon>
        <taxon>Flavobacteriales</taxon>
        <taxon>Flavobacteriaceae</taxon>
        <taxon>Capnocytophaga</taxon>
    </lineage>
</organism>
<evidence type="ECO:0000313" key="3">
    <source>
        <dbReference type="Proteomes" id="UP000039370"/>
    </source>
</evidence>
<dbReference type="AlphaFoldDB" id="A0A0B7IGJ5"/>
<evidence type="ECO:0000313" key="2">
    <source>
        <dbReference type="EMBL" id="CEN49083.1"/>
    </source>
</evidence>
<proteinExistence type="predicted"/>
<feature type="domain" description="Outer membrane protein beta-barrel" evidence="1">
    <location>
        <begin position="25"/>
        <end position="185"/>
    </location>
</feature>
<evidence type="ECO:0000259" key="1">
    <source>
        <dbReference type="Pfam" id="PF13568"/>
    </source>
</evidence>
<accession>A0A0B7IGJ5</accession>
<dbReference type="EMBL" id="CDOK01000099">
    <property type="protein sequence ID" value="CEN49083.1"/>
    <property type="molecule type" value="Genomic_DNA"/>
</dbReference>
<sequence length="215" mass="24261">MNKLKSKIVSTIVVFILLMGYNANAQKRTFQRVKAGYSHGMPKLSLDKLGELETKSSHGFYANYSLEIRFAERFAYFMDLSYEQIHSEFTPTLPTASIKNTNGSLNVALGLKFYPIYNLGIYAGGFGGFNIVNNIAISSNTMKKDEINDLEEAFDKSLKSGYGLRFGADYRFVDNWFIDISYSWGNNQKIKEAGGLKEIGNYRLSYISAGIGYRF</sequence>
<gene>
    <name evidence="2" type="ORF">CCAN11_1880008</name>
</gene>
<dbReference type="SUPFAM" id="SSF56925">
    <property type="entry name" value="OMPA-like"/>
    <property type="match status" value="1"/>
</dbReference>
<name>A0A0B7IGJ5_9FLAO</name>
<reference evidence="3" key="1">
    <citation type="submission" date="2015-01" db="EMBL/GenBank/DDBJ databases">
        <authorList>
            <person name="MANFREDI Pablo"/>
        </authorList>
    </citation>
    <scope>NUCLEOTIDE SEQUENCE [LARGE SCALE GENOMIC DNA]</scope>
    <source>
        <strain evidence="3">Cc11</strain>
    </source>
</reference>
<dbReference type="InterPro" id="IPR025665">
    <property type="entry name" value="Beta-barrel_OMP_2"/>
</dbReference>
<dbReference type="Proteomes" id="UP000039370">
    <property type="component" value="Unassembled WGS sequence"/>
</dbReference>
<dbReference type="InterPro" id="IPR011250">
    <property type="entry name" value="OMP/PagP_B-barrel"/>
</dbReference>
<dbReference type="Gene3D" id="2.40.160.20">
    <property type="match status" value="1"/>
</dbReference>
<dbReference type="Pfam" id="PF13568">
    <property type="entry name" value="OMP_b-brl_2"/>
    <property type="match status" value="1"/>
</dbReference>
<protein>
    <recommendedName>
        <fullName evidence="1">Outer membrane protein beta-barrel domain-containing protein</fullName>
    </recommendedName>
</protein>